<feature type="compositionally biased region" description="Polar residues" evidence="2">
    <location>
        <begin position="1077"/>
        <end position="1087"/>
    </location>
</feature>
<dbReference type="InterPro" id="IPR039360">
    <property type="entry name" value="Ras_GTPase"/>
</dbReference>
<evidence type="ECO:0000313" key="4">
    <source>
        <dbReference type="EMBL" id="KAK5773882.1"/>
    </source>
</evidence>
<dbReference type="SMART" id="SM00323">
    <property type="entry name" value="RasGAP"/>
    <property type="match status" value="1"/>
</dbReference>
<sequence length="1102" mass="128573">MIESVSEKINKLQQQFSVDDYVNCIIKNKGIFLGQVKWCSKLFSGEWKTHFLEITDRGSLIHSVGKKEMVQINATSSTTNLSIHEMDITLESFQQTPNHAIIKSLQGSVVRLVKSQDPVPIIHIEIFSSESKDYYFKVFSTSKFKELLIVLTWWSSMKPAGLYNKLCLFKHDNTDSIFPTTGKDSTNNICQLNIFGPISSNRHIFVNNDINNNNKNNNNMSMTDNNNNNIALKSLPFFENHNERTYEWFPAIGVIDGHGRIKLLSQIDGSLIYSIDLTTLLRSEIICVDSSLTPDNFCIFLSENSHIRKRFKMNTHFRIYESNNRPYPSCKEILLSFPSKFDMTQWYMSMLSFAINERLSLSYMNNSNQLRLSNTLRICILEANLEIIHLDALGDYGLHVEILANGKLIAKTAVVHSTNLPFWREEFTIQEIIPIYELKFRIVHNIYNSTSNIKTQVISEINMNQTILESEKFNTEVWVPIYDLKNTHFQIGSICLKIDTNLQIVLADSNFSKFKSLLLRCPMDQILKLVIDKLKENISLMKPLSRVMLNIFQYYKKELEWFHNIISYEMNRNNYLTSSSSSLILRSTEQTYNSIFRGNSLFTISVEKYFNRVGEEYLFKSVGETIKDLIKNNDKISFETDPQRILLNTKKEIDEQIKTNEENLLYWLDKLWDIIHTTSNDLPTEIKYIIKLIRQQLEMLCLDKNKLQEVTLYCVSSVLFLRFFCPIILNPQLFKLIHGNCSELMRRNLTILSKILLNFSSLTFFGVKEKWLTPMNDKFINKHKNELIDYIERVSEKKLDFTPKKFKFNYPKVINNKKDNYIDNSNSFDSRFFIDIHCNETELIKILNNNNNGSYSINRKEEIDNANHLTIGTLEFEDITKDNTEIFGDEFKSQLQIHDNIKDNNDSNNILISNTEEIKQEYLLLNHRLNNLITIFEKNEYPGHNISNNREYIERLCHSMYLKQSNKNGTRKNDDTIEIVIDMQGINKYKQSFFGKDNIFNYEKYCVLDFSADNDNECPKFNTEQTGLDNNLLKDKLFVNNKSNKDTTLTRNNSKKRFSRITSLIVGKEPSNKRTIRNSIVGNNDNSGNDEREKTVNLSHEI</sequence>
<evidence type="ECO:0000256" key="1">
    <source>
        <dbReference type="ARBA" id="ARBA00022468"/>
    </source>
</evidence>
<dbReference type="InterPro" id="IPR001936">
    <property type="entry name" value="RasGAP_dom"/>
</dbReference>
<proteinExistence type="predicted"/>
<evidence type="ECO:0000256" key="2">
    <source>
        <dbReference type="SAM" id="MobiDB-lite"/>
    </source>
</evidence>
<dbReference type="EMBL" id="JAWIZZ010000061">
    <property type="protein sequence ID" value="KAK5773882.1"/>
    <property type="molecule type" value="Genomic_DNA"/>
</dbReference>
<evidence type="ECO:0000259" key="3">
    <source>
        <dbReference type="PROSITE" id="PS50018"/>
    </source>
</evidence>
<dbReference type="InterPro" id="IPR035892">
    <property type="entry name" value="C2_domain_sf"/>
</dbReference>
<dbReference type="PROSITE" id="PS50018">
    <property type="entry name" value="RAS_GTPASE_ACTIV_2"/>
    <property type="match status" value="1"/>
</dbReference>
<feature type="domain" description="Ras-GAP" evidence="3">
    <location>
        <begin position="540"/>
        <end position="761"/>
    </location>
</feature>
<dbReference type="SUPFAM" id="SSF48350">
    <property type="entry name" value="GTPase activation domain, GAP"/>
    <property type="match status" value="1"/>
</dbReference>
<reference evidence="5" key="1">
    <citation type="submission" date="2023-07" db="EMBL/GenBank/DDBJ databases">
        <title>A draft genome of Kazachstania heterogenica Y-27499.</title>
        <authorList>
            <person name="Donic C."/>
            <person name="Kralova J.S."/>
            <person name="Fidel L."/>
            <person name="Ben-Dor S."/>
            <person name="Jung S."/>
        </authorList>
    </citation>
    <scope>NUCLEOTIDE SEQUENCE [LARGE SCALE GENOMIC DNA]</scope>
    <source>
        <strain evidence="5">Y27499</strain>
    </source>
</reference>
<dbReference type="PANTHER" id="PTHR10194">
    <property type="entry name" value="RAS GTPASE-ACTIVATING PROTEINS"/>
    <property type="match status" value="1"/>
</dbReference>
<feature type="region of interest" description="Disordered" evidence="2">
    <location>
        <begin position="1076"/>
        <end position="1102"/>
    </location>
</feature>
<dbReference type="GO" id="GO:0005096">
    <property type="term" value="F:GTPase activator activity"/>
    <property type="evidence" value="ECO:0007669"/>
    <property type="project" value="UniProtKB-KW"/>
</dbReference>
<organism evidence="4 5">
    <name type="scientific">Arxiozyma heterogenica</name>
    <dbReference type="NCBI Taxonomy" id="278026"/>
    <lineage>
        <taxon>Eukaryota</taxon>
        <taxon>Fungi</taxon>
        <taxon>Dikarya</taxon>
        <taxon>Ascomycota</taxon>
        <taxon>Saccharomycotina</taxon>
        <taxon>Saccharomycetes</taxon>
        <taxon>Saccharomycetales</taxon>
        <taxon>Saccharomycetaceae</taxon>
        <taxon>Arxiozyma</taxon>
    </lineage>
</organism>
<dbReference type="Pfam" id="PF00616">
    <property type="entry name" value="RasGAP"/>
    <property type="match status" value="1"/>
</dbReference>
<feature type="compositionally biased region" description="Basic and acidic residues" evidence="2">
    <location>
        <begin position="1089"/>
        <end position="1102"/>
    </location>
</feature>
<name>A0AAN8A605_9SACH</name>
<evidence type="ECO:0000313" key="5">
    <source>
        <dbReference type="Proteomes" id="UP001306508"/>
    </source>
</evidence>
<dbReference type="InterPro" id="IPR008936">
    <property type="entry name" value="Rho_GTPase_activation_prot"/>
</dbReference>
<dbReference type="PANTHER" id="PTHR10194:SF60">
    <property type="entry name" value="RAS GTPASE-ACTIVATING PROTEIN RASKOL"/>
    <property type="match status" value="1"/>
</dbReference>
<gene>
    <name evidence="4" type="ORF">RI543_004780</name>
</gene>
<accession>A0AAN8A605</accession>
<dbReference type="AlphaFoldDB" id="A0AAN8A605"/>
<comment type="caution">
    <text evidence="4">The sequence shown here is derived from an EMBL/GenBank/DDBJ whole genome shotgun (WGS) entry which is preliminary data.</text>
</comment>
<keyword evidence="5" id="KW-1185">Reference proteome</keyword>
<dbReference type="Gene3D" id="1.10.506.10">
    <property type="entry name" value="GTPase Activation - p120gap, domain 1"/>
    <property type="match status" value="1"/>
</dbReference>
<protein>
    <recommendedName>
        <fullName evidence="3">Ras-GAP domain-containing protein</fullName>
    </recommendedName>
</protein>
<dbReference type="CDD" id="cd00030">
    <property type="entry name" value="C2"/>
    <property type="match status" value="1"/>
</dbReference>
<dbReference type="Proteomes" id="UP001306508">
    <property type="component" value="Unassembled WGS sequence"/>
</dbReference>
<dbReference type="SUPFAM" id="SSF49562">
    <property type="entry name" value="C2 domain (Calcium/lipid-binding domain, CaLB)"/>
    <property type="match status" value="1"/>
</dbReference>
<keyword evidence="1" id="KW-0343">GTPase activation</keyword>